<organism evidence="1 2">
    <name type="scientific">Daphnia magna</name>
    <dbReference type="NCBI Taxonomy" id="35525"/>
    <lineage>
        <taxon>Eukaryota</taxon>
        <taxon>Metazoa</taxon>
        <taxon>Ecdysozoa</taxon>
        <taxon>Arthropoda</taxon>
        <taxon>Crustacea</taxon>
        <taxon>Branchiopoda</taxon>
        <taxon>Diplostraca</taxon>
        <taxon>Cladocera</taxon>
        <taxon>Anomopoda</taxon>
        <taxon>Daphniidae</taxon>
        <taxon>Daphnia</taxon>
    </lineage>
</organism>
<reference evidence="1 2" key="1">
    <citation type="submission" date="2016-03" db="EMBL/GenBank/DDBJ databases">
        <title>EvidentialGene: Evidence-directed Construction of Genes on Genomes.</title>
        <authorList>
            <person name="Gilbert D.G."/>
            <person name="Choi J.-H."/>
            <person name="Mockaitis K."/>
            <person name="Colbourne J."/>
            <person name="Pfrender M."/>
        </authorList>
    </citation>
    <scope>NUCLEOTIDE SEQUENCE [LARGE SCALE GENOMIC DNA]</scope>
    <source>
        <strain evidence="1 2">Xinb3</strain>
        <tissue evidence="1">Complete organism</tissue>
    </source>
</reference>
<evidence type="ECO:0000313" key="1">
    <source>
        <dbReference type="EMBL" id="KZR96529.1"/>
    </source>
</evidence>
<evidence type="ECO:0000313" key="2">
    <source>
        <dbReference type="Proteomes" id="UP000076858"/>
    </source>
</evidence>
<dbReference type="EMBL" id="LRGB01024625">
    <property type="protein sequence ID" value="KZR96529.1"/>
    <property type="molecule type" value="Genomic_DNA"/>
</dbReference>
<proteinExistence type="predicted"/>
<dbReference type="AlphaFoldDB" id="A0A164E859"/>
<sequence>MRRYMTWYEKECKEIAGAAITSCKRHLWYLTEELVVLCIFNENLSVTTRFLVAHKLFNTPKPNEFPPGKPSFPDFNIEEIPLLLSLIGP</sequence>
<dbReference type="Proteomes" id="UP000076858">
    <property type="component" value="Unassembled WGS sequence"/>
</dbReference>
<comment type="caution">
    <text evidence="1">The sequence shown here is derived from an EMBL/GenBank/DDBJ whole genome shotgun (WGS) entry which is preliminary data.</text>
</comment>
<keyword evidence="2" id="KW-1185">Reference proteome</keyword>
<accession>A0A164E859</accession>
<protein>
    <submittedName>
        <fullName evidence="1">Cc8K15.2-like protein</fullName>
    </submittedName>
</protein>
<gene>
    <name evidence="1" type="ORF">APZ42_009084</name>
</gene>
<name>A0A164E859_9CRUS</name>